<dbReference type="Pfam" id="PF00069">
    <property type="entry name" value="Pkinase"/>
    <property type="match status" value="1"/>
</dbReference>
<keyword evidence="2" id="KW-0418">Kinase</keyword>
<sequence length="200" mass="23628">MYSFKVLLKGEEIEFVGETKSEALCKLDAYMEELLERGTHRNRTSYVKRRISHKLDYYLTEVQAYLGLADLDICPPLLSYGVLFEYKIISEHDSRTFYRSKPAPKLKEYTYYAYYIETELYGYSLGKEYNTVGKLCLDSRNLEQEFNFSPYPEFVREQIRDLVHSLHQRGVYHGDLHPDNILIKDGKVKIIDFELCEFVP</sequence>
<dbReference type="GO" id="GO:0005524">
    <property type="term" value="F:ATP binding"/>
    <property type="evidence" value="ECO:0007669"/>
    <property type="project" value="InterPro"/>
</dbReference>
<dbReference type="InterPro" id="IPR000719">
    <property type="entry name" value="Prot_kinase_dom"/>
</dbReference>
<accession>A0A2R8FD01</accession>
<name>A0A2R8FD01_9VIRU</name>
<evidence type="ECO:0000313" key="2">
    <source>
        <dbReference type="EMBL" id="SPN78889.1"/>
    </source>
</evidence>
<reference evidence="2" key="1">
    <citation type="submission" date="2018-03" db="EMBL/GenBank/DDBJ databases">
        <authorList>
            <consortium name="Urmite Genomes"/>
        </authorList>
    </citation>
    <scope>NUCLEOTIDE SEQUENCE [LARGE SCALE GENOMIC DNA]</scope>
    <source>
        <strain evidence="2">IHUMI-27.7</strain>
    </source>
</reference>
<organism evidence="2">
    <name type="scientific">Brazilian cedratvirus IHUMI</name>
    <dbReference type="NCBI Taxonomy" id="2126980"/>
    <lineage>
        <taxon>Viruses</taxon>
        <taxon>Pithoviruses</taxon>
        <taxon>Orthocedratvirinae</taxon>
        <taxon>Alphacedratvirus</taxon>
        <taxon>Alphacedratvirus brasiliense</taxon>
    </lineage>
</organism>
<dbReference type="InterPro" id="IPR011009">
    <property type="entry name" value="Kinase-like_dom_sf"/>
</dbReference>
<protein>
    <submittedName>
        <fullName evidence="2">Divergent Serine/Threonine protein kinase</fullName>
    </submittedName>
</protein>
<keyword evidence="2" id="KW-0808">Transferase</keyword>
<dbReference type="Gene3D" id="1.10.510.10">
    <property type="entry name" value="Transferase(Phosphotransferase) domain 1"/>
    <property type="match status" value="1"/>
</dbReference>
<dbReference type="EMBL" id="LT994651">
    <property type="protein sequence ID" value="SPN78889.1"/>
    <property type="molecule type" value="Genomic_DNA"/>
</dbReference>
<dbReference type="SUPFAM" id="SSF56112">
    <property type="entry name" value="Protein kinase-like (PK-like)"/>
    <property type="match status" value="1"/>
</dbReference>
<proteinExistence type="predicted"/>
<feature type="domain" description="Protein kinase" evidence="1">
    <location>
        <begin position="1"/>
        <end position="200"/>
    </location>
</feature>
<keyword evidence="2" id="KW-0723">Serine/threonine-protein kinase</keyword>
<evidence type="ECO:0000313" key="3">
    <source>
        <dbReference type="Proteomes" id="UP000273054"/>
    </source>
</evidence>
<dbReference type="GO" id="GO:0004674">
    <property type="term" value="F:protein serine/threonine kinase activity"/>
    <property type="evidence" value="ECO:0007669"/>
    <property type="project" value="UniProtKB-KW"/>
</dbReference>
<gene>
    <name evidence="2" type="ORF">BRZCDTV_50</name>
</gene>
<dbReference type="Proteomes" id="UP000273054">
    <property type="component" value="Segment"/>
</dbReference>
<evidence type="ECO:0000259" key="1">
    <source>
        <dbReference type="PROSITE" id="PS50011"/>
    </source>
</evidence>
<dbReference type="PROSITE" id="PS50011">
    <property type="entry name" value="PROTEIN_KINASE_DOM"/>
    <property type="match status" value="1"/>
</dbReference>
<keyword evidence="3" id="KW-1185">Reference proteome</keyword>